<feature type="chain" id="PRO_5035385069" evidence="1">
    <location>
        <begin position="19"/>
        <end position="173"/>
    </location>
</feature>
<dbReference type="AlphaFoldDB" id="A0A7I8XD61"/>
<name>A0A7I8XD61_BURXY</name>
<dbReference type="SMR" id="A0A7I8XD61"/>
<gene>
    <name evidence="2" type="ORF">BXYJ_LOCUS8346</name>
</gene>
<dbReference type="EMBL" id="CAJFDI010000004">
    <property type="protein sequence ID" value="CAD5225042.1"/>
    <property type="molecule type" value="Genomic_DNA"/>
</dbReference>
<reference evidence="2" key="1">
    <citation type="submission" date="2020-09" db="EMBL/GenBank/DDBJ databases">
        <authorList>
            <person name="Kikuchi T."/>
        </authorList>
    </citation>
    <scope>NUCLEOTIDE SEQUENCE</scope>
    <source>
        <strain evidence="2">Ka4C1</strain>
    </source>
</reference>
<sequence length="173" mass="19774">MLCGRVFVLIFTYAIVQIECNITDWSKDYPLPYQFNFTDSRRFEIGCMVIIYVQLQEHAVIGLHDQNDNINLNITVRTWAVVLSSRFYDDVGENVYICERDSYIECTNDNGISEVIIARVEGGFNVFMNGKRRNTNVYPGKLRTEAVSLLVQSEEVGKNFEVTGITALLPDLI</sequence>
<dbReference type="Proteomes" id="UP000582659">
    <property type="component" value="Unassembled WGS sequence"/>
</dbReference>
<proteinExistence type="predicted"/>
<accession>A0A7I8XD61</accession>
<evidence type="ECO:0000256" key="1">
    <source>
        <dbReference type="SAM" id="SignalP"/>
    </source>
</evidence>
<feature type="signal peptide" evidence="1">
    <location>
        <begin position="1"/>
        <end position="18"/>
    </location>
</feature>
<comment type="caution">
    <text evidence="2">The sequence shown here is derived from an EMBL/GenBank/DDBJ whole genome shotgun (WGS) entry which is preliminary data.</text>
</comment>
<evidence type="ECO:0000313" key="3">
    <source>
        <dbReference type="Proteomes" id="UP000659654"/>
    </source>
</evidence>
<organism evidence="2 3">
    <name type="scientific">Bursaphelenchus xylophilus</name>
    <name type="common">Pinewood nematode worm</name>
    <name type="synonym">Aphelenchoides xylophilus</name>
    <dbReference type="NCBI Taxonomy" id="6326"/>
    <lineage>
        <taxon>Eukaryota</taxon>
        <taxon>Metazoa</taxon>
        <taxon>Ecdysozoa</taxon>
        <taxon>Nematoda</taxon>
        <taxon>Chromadorea</taxon>
        <taxon>Rhabditida</taxon>
        <taxon>Tylenchina</taxon>
        <taxon>Tylenchomorpha</taxon>
        <taxon>Aphelenchoidea</taxon>
        <taxon>Aphelenchoididae</taxon>
        <taxon>Bursaphelenchus</taxon>
    </lineage>
</organism>
<dbReference type="EMBL" id="CAJFCV020000004">
    <property type="protein sequence ID" value="CAG9114048.1"/>
    <property type="molecule type" value="Genomic_DNA"/>
</dbReference>
<keyword evidence="1" id="KW-0732">Signal</keyword>
<protein>
    <submittedName>
        <fullName evidence="2">(pine wood nematode) hypothetical protein</fullName>
    </submittedName>
</protein>
<keyword evidence="3" id="KW-1185">Reference proteome</keyword>
<evidence type="ECO:0000313" key="2">
    <source>
        <dbReference type="EMBL" id="CAD5225042.1"/>
    </source>
</evidence>
<dbReference type="Proteomes" id="UP000659654">
    <property type="component" value="Unassembled WGS sequence"/>
</dbReference>